<dbReference type="GO" id="GO:0020037">
    <property type="term" value="F:heme binding"/>
    <property type="evidence" value="ECO:0007669"/>
    <property type="project" value="InterPro"/>
</dbReference>
<organism evidence="1 2">
    <name type="scientific">Neisseria chenwenguii</name>
    <dbReference type="NCBI Taxonomy" id="1853278"/>
    <lineage>
        <taxon>Bacteria</taxon>
        <taxon>Pseudomonadati</taxon>
        <taxon>Pseudomonadota</taxon>
        <taxon>Betaproteobacteria</taxon>
        <taxon>Neisseriales</taxon>
        <taxon>Neisseriaceae</taxon>
        <taxon>Neisseria</taxon>
    </lineage>
</organism>
<evidence type="ECO:0000313" key="2">
    <source>
        <dbReference type="Proteomes" id="UP000198238"/>
    </source>
</evidence>
<dbReference type="InterPro" id="IPR036909">
    <property type="entry name" value="Cyt_c-like_dom_sf"/>
</dbReference>
<dbReference type="KEGG" id="nei:BG910_09355"/>
<proteinExistence type="predicted"/>
<dbReference type="RefSeq" id="WP_089036604.1">
    <property type="nucleotide sequence ID" value="NZ_CP022278.1"/>
</dbReference>
<protein>
    <submittedName>
        <fullName evidence="1">Cytochrome c family protein</fullName>
    </submittedName>
</protein>
<dbReference type="OrthoDB" id="9809720at2"/>
<gene>
    <name evidence="1" type="ORF">BG910_09355</name>
</gene>
<dbReference type="EMBL" id="CP022278">
    <property type="protein sequence ID" value="ASK27909.1"/>
    <property type="molecule type" value="Genomic_DNA"/>
</dbReference>
<accession>A0A220S336</accession>
<reference evidence="1 2" key="1">
    <citation type="submission" date="2017-06" db="EMBL/GenBank/DDBJ databases">
        <title>Neisseria chenwenguii sp. nov., isolated from the intestinal contents of Tibetan Plateau Pika in Yushu, Qinghai Province, China.</title>
        <authorList>
            <person name="Zhang G."/>
        </authorList>
    </citation>
    <scope>NUCLEOTIDE SEQUENCE [LARGE SCALE GENOMIC DNA]</scope>
    <source>
        <strain evidence="1 2">10023</strain>
    </source>
</reference>
<dbReference type="PANTHER" id="PTHR35008">
    <property type="entry name" value="BLL4482 PROTEIN-RELATED"/>
    <property type="match status" value="1"/>
</dbReference>
<dbReference type="Pfam" id="PF00034">
    <property type="entry name" value="Cytochrom_C"/>
    <property type="match status" value="1"/>
</dbReference>
<dbReference type="SUPFAM" id="SSF46626">
    <property type="entry name" value="Cytochrome c"/>
    <property type="match status" value="1"/>
</dbReference>
<dbReference type="Gene3D" id="1.10.760.10">
    <property type="entry name" value="Cytochrome c-like domain"/>
    <property type="match status" value="1"/>
</dbReference>
<dbReference type="InterPro" id="IPR051459">
    <property type="entry name" value="Cytochrome_c-type_DH"/>
</dbReference>
<dbReference type="PROSITE" id="PS51257">
    <property type="entry name" value="PROKAR_LIPOPROTEIN"/>
    <property type="match status" value="1"/>
</dbReference>
<sequence length="166" mass="17050">MKHRYCTAWVVSALTLTACGDRPSEKAASAPAAPPSASAVQTPATASSAAANVSDGLSKQIKLGKAVYEKNCIACHGAEGLGREGMFPPLAKADYFAKDPKKIVQAVINGVNGQITVNGKTYNGTMFSIALNDEDTANAATYILNSFGNAGGQISAADVAAERAKQ</sequence>
<dbReference type="InterPro" id="IPR009056">
    <property type="entry name" value="Cyt_c-like_dom"/>
</dbReference>
<name>A0A220S336_9NEIS</name>
<dbReference type="Proteomes" id="UP000198238">
    <property type="component" value="Chromosome"/>
</dbReference>
<dbReference type="PROSITE" id="PS51007">
    <property type="entry name" value="CYTC"/>
    <property type="match status" value="1"/>
</dbReference>
<dbReference type="GO" id="GO:0009055">
    <property type="term" value="F:electron transfer activity"/>
    <property type="evidence" value="ECO:0007669"/>
    <property type="project" value="InterPro"/>
</dbReference>
<dbReference type="AlphaFoldDB" id="A0A220S336"/>
<evidence type="ECO:0000313" key="1">
    <source>
        <dbReference type="EMBL" id="ASK27909.1"/>
    </source>
</evidence>
<keyword evidence="2" id="KW-1185">Reference proteome</keyword>
<dbReference type="PANTHER" id="PTHR35008:SF8">
    <property type="entry name" value="ALCOHOL DEHYDROGENASE CYTOCHROME C SUBUNIT"/>
    <property type="match status" value="1"/>
</dbReference>